<evidence type="ECO:0000256" key="1">
    <source>
        <dbReference type="SAM" id="MobiDB-lite"/>
    </source>
</evidence>
<dbReference type="Proteomes" id="UP001066276">
    <property type="component" value="Chromosome 3_2"/>
</dbReference>
<dbReference type="EMBL" id="JANPWB010000006">
    <property type="protein sequence ID" value="KAJ1178750.1"/>
    <property type="molecule type" value="Genomic_DNA"/>
</dbReference>
<keyword evidence="3" id="KW-1185">Reference proteome</keyword>
<name>A0AAV7TQ01_PLEWA</name>
<dbReference type="AlphaFoldDB" id="A0AAV7TQ01"/>
<reference evidence="2" key="1">
    <citation type="journal article" date="2022" name="bioRxiv">
        <title>Sequencing and chromosome-scale assembly of the giantPleurodeles waltlgenome.</title>
        <authorList>
            <person name="Brown T."/>
            <person name="Elewa A."/>
            <person name="Iarovenko S."/>
            <person name="Subramanian E."/>
            <person name="Araus A.J."/>
            <person name="Petzold A."/>
            <person name="Susuki M."/>
            <person name="Suzuki K.-i.T."/>
            <person name="Hayashi T."/>
            <person name="Toyoda A."/>
            <person name="Oliveira C."/>
            <person name="Osipova E."/>
            <person name="Leigh N.D."/>
            <person name="Simon A."/>
            <person name="Yun M.H."/>
        </authorList>
    </citation>
    <scope>NUCLEOTIDE SEQUENCE</scope>
    <source>
        <strain evidence="2">20211129_DDA</strain>
        <tissue evidence="2">Liver</tissue>
    </source>
</reference>
<evidence type="ECO:0000313" key="3">
    <source>
        <dbReference type="Proteomes" id="UP001066276"/>
    </source>
</evidence>
<comment type="caution">
    <text evidence="2">The sequence shown here is derived from an EMBL/GenBank/DDBJ whole genome shotgun (WGS) entry which is preliminary data.</text>
</comment>
<feature type="compositionally biased region" description="Basic and acidic residues" evidence="1">
    <location>
        <begin position="29"/>
        <end position="83"/>
    </location>
</feature>
<organism evidence="2 3">
    <name type="scientific">Pleurodeles waltl</name>
    <name type="common">Iberian ribbed newt</name>
    <dbReference type="NCBI Taxonomy" id="8319"/>
    <lineage>
        <taxon>Eukaryota</taxon>
        <taxon>Metazoa</taxon>
        <taxon>Chordata</taxon>
        <taxon>Craniata</taxon>
        <taxon>Vertebrata</taxon>
        <taxon>Euteleostomi</taxon>
        <taxon>Amphibia</taxon>
        <taxon>Batrachia</taxon>
        <taxon>Caudata</taxon>
        <taxon>Salamandroidea</taxon>
        <taxon>Salamandridae</taxon>
        <taxon>Pleurodelinae</taxon>
        <taxon>Pleurodeles</taxon>
    </lineage>
</organism>
<proteinExistence type="predicted"/>
<sequence>MRAAHPGRRGKTGSSKGRRRRSQKRRSEKRNWENQRRTERKSEKTEREARRLLRREPDRRIRDPGKVFYRDRRNPNQEGRGGDRNAMVTGRQNATTRHASGEAWQSQLKTHWLERLSNGEFAFLVARHTRSRGSLALIFNFFNSRVGLVKDYKSHESKV</sequence>
<protein>
    <submittedName>
        <fullName evidence="2">Uncharacterized protein</fullName>
    </submittedName>
</protein>
<feature type="region of interest" description="Disordered" evidence="1">
    <location>
        <begin position="1"/>
        <end position="88"/>
    </location>
</feature>
<evidence type="ECO:0000313" key="2">
    <source>
        <dbReference type="EMBL" id="KAJ1178750.1"/>
    </source>
</evidence>
<accession>A0AAV7TQ01</accession>
<gene>
    <name evidence="2" type="ORF">NDU88_003992</name>
</gene>
<feature type="compositionally biased region" description="Basic residues" evidence="1">
    <location>
        <begin position="1"/>
        <end position="28"/>
    </location>
</feature>